<evidence type="ECO:0000256" key="7">
    <source>
        <dbReference type="ARBA" id="ARBA00024338"/>
    </source>
</evidence>
<dbReference type="InterPro" id="IPR036259">
    <property type="entry name" value="MFS_trans_sf"/>
</dbReference>
<feature type="transmembrane region" description="Helical" evidence="8">
    <location>
        <begin position="386"/>
        <end position="410"/>
    </location>
</feature>
<dbReference type="Pfam" id="PF07690">
    <property type="entry name" value="MFS_1"/>
    <property type="match status" value="1"/>
</dbReference>
<feature type="transmembrane region" description="Helical" evidence="8">
    <location>
        <begin position="25"/>
        <end position="45"/>
    </location>
</feature>
<sequence>MGWGLGGVLLDIQQHFGVKDRGAGLLQSVFICSFMVAAPIFGYLGDRFNRKVILSCGIFFWSAVTFSSSFIPQQYFWLLVLSRGLVGIGEASYSTIAPTIIGDLFTKNTRTLMLSVFYFAIPLGSGLGYITGSSVKQAAGDWHWALRVSPVLGMITGTLILILVPATKRGHADQLGGQLKARTSWLRDMKALIRNRSYVFSSLATSAVSFATGALGMWIPLYLHRAQVVQKTAETCNSPPCGAKDSLIFGAITCFTGFLGVVTGAGATRWCRLRTQRADPLVCAVGMLGSAIFICLIFVAAKTSIVGAYICIFVGETLLFSNWAITADILMYVVIPTRRATAVALQSFTSHLLGDAGSPYLIGFISDLIRQSTKDSPLWEFLSLGYALMLCPFVVVLGGMFFLATALFFLSDRAKAEQHWEPHPLLLSFSDFFLLFSLFLSLSSPYPWAFPPPPGADEVPAQRLRSTGPSDAMCQSRTWAQSPLMCHPDPRPSLPQGEPAGDAACIRESLRWCSWDSNDLQFRLGEVLQHPGPAGPSQSFPCDSQLGTHPLWPRTEWPYLQEAASSVNMEGCVCWSHSVGHNSSPGWGLKGQERSQPTVDIWGKPGQPLAHVILREPLSSLDNGAKELELPPLRAFQGTLHSFEETSPRLYTEDMAQVSGPQFWFLLHKPLHLGMQSLCTGPHLMAVVAGTAQMVPVGGRGKLVN</sequence>
<evidence type="ECO:0000313" key="10">
    <source>
        <dbReference type="EMBL" id="OBS69185.1"/>
    </source>
</evidence>
<protein>
    <recommendedName>
        <fullName evidence="9">Major facilitator superfamily (MFS) profile domain-containing protein</fullName>
    </recommendedName>
</protein>
<keyword evidence="4 8" id="KW-1133">Transmembrane helix</keyword>
<evidence type="ECO:0000256" key="1">
    <source>
        <dbReference type="ARBA" id="ARBA00004127"/>
    </source>
</evidence>
<dbReference type="GO" id="GO:0003376">
    <property type="term" value="P:sphingosine-1-phosphate receptor signaling pathway"/>
    <property type="evidence" value="ECO:0007669"/>
    <property type="project" value="TreeGrafter"/>
</dbReference>
<evidence type="ECO:0000256" key="5">
    <source>
        <dbReference type="ARBA" id="ARBA00023055"/>
    </source>
</evidence>
<evidence type="ECO:0000259" key="9">
    <source>
        <dbReference type="PROSITE" id="PS50850"/>
    </source>
</evidence>
<dbReference type="Gene3D" id="1.20.1250.20">
    <property type="entry name" value="MFS general substrate transporter like domains"/>
    <property type="match status" value="1"/>
</dbReference>
<accession>A0A1A6GU62</accession>
<feature type="transmembrane region" description="Helical" evidence="8">
    <location>
        <begin position="77"/>
        <end position="100"/>
    </location>
</feature>
<dbReference type="AlphaFoldDB" id="A0A1A6GU62"/>
<evidence type="ECO:0000256" key="4">
    <source>
        <dbReference type="ARBA" id="ARBA00022989"/>
    </source>
</evidence>
<dbReference type="PROSITE" id="PS50850">
    <property type="entry name" value="MFS"/>
    <property type="match status" value="1"/>
</dbReference>
<keyword evidence="3 8" id="KW-0812">Transmembrane</keyword>
<feature type="transmembrane region" description="Helical" evidence="8">
    <location>
        <begin position="112"/>
        <end position="132"/>
    </location>
</feature>
<feature type="non-terminal residue" evidence="10">
    <location>
        <position position="705"/>
    </location>
</feature>
<name>A0A1A6GU62_NEOLE</name>
<feature type="transmembrane region" description="Helical" evidence="8">
    <location>
        <begin position="280"/>
        <end position="301"/>
    </location>
</feature>
<dbReference type="GO" id="GO:0022857">
    <property type="term" value="F:transmembrane transporter activity"/>
    <property type="evidence" value="ECO:0007669"/>
    <property type="project" value="InterPro"/>
</dbReference>
<comment type="subcellular location">
    <subcellularLocation>
        <location evidence="1">Endomembrane system</location>
        <topology evidence="1">Multi-pass membrane protein</topology>
    </subcellularLocation>
</comment>
<reference evidence="10 11" key="1">
    <citation type="submission" date="2016-06" db="EMBL/GenBank/DDBJ databases">
        <title>The Draft Genome Sequence and Annotation of the Desert Woodrat Neotoma lepida.</title>
        <authorList>
            <person name="Campbell M."/>
            <person name="Oakeson K.F."/>
            <person name="Yandell M."/>
            <person name="Halpert J.R."/>
            <person name="Dearing D."/>
        </authorList>
    </citation>
    <scope>NUCLEOTIDE SEQUENCE [LARGE SCALE GENOMIC DNA]</scope>
    <source>
        <strain evidence="10">417</strain>
        <tissue evidence="10">Liver</tissue>
    </source>
</reference>
<dbReference type="OrthoDB" id="6770063at2759"/>
<dbReference type="PANTHER" id="PTHR23505:SF4">
    <property type="entry name" value="SPHINGOSINE-1-PHOSPHATE TRANSPORTER SPNS2"/>
    <property type="match status" value="1"/>
</dbReference>
<comment type="caution">
    <text evidence="10">The sequence shown here is derived from an EMBL/GenBank/DDBJ whole genome shotgun (WGS) entry which is preliminary data.</text>
</comment>
<dbReference type="FunFam" id="1.20.1250.20:FF:000097">
    <property type="entry name" value="protein spinster homolog 1"/>
    <property type="match status" value="1"/>
</dbReference>
<feature type="transmembrane region" description="Helical" evidence="8">
    <location>
        <begin position="144"/>
        <end position="164"/>
    </location>
</feature>
<organism evidence="10 11">
    <name type="scientific">Neotoma lepida</name>
    <name type="common">Desert woodrat</name>
    <dbReference type="NCBI Taxonomy" id="56216"/>
    <lineage>
        <taxon>Eukaryota</taxon>
        <taxon>Metazoa</taxon>
        <taxon>Chordata</taxon>
        <taxon>Craniata</taxon>
        <taxon>Vertebrata</taxon>
        <taxon>Euteleostomi</taxon>
        <taxon>Mammalia</taxon>
        <taxon>Eutheria</taxon>
        <taxon>Euarchontoglires</taxon>
        <taxon>Glires</taxon>
        <taxon>Rodentia</taxon>
        <taxon>Myomorpha</taxon>
        <taxon>Muroidea</taxon>
        <taxon>Cricetidae</taxon>
        <taxon>Neotominae</taxon>
        <taxon>Neotoma</taxon>
    </lineage>
</organism>
<dbReference type="GO" id="GO:0012505">
    <property type="term" value="C:endomembrane system"/>
    <property type="evidence" value="ECO:0007669"/>
    <property type="project" value="UniProtKB-SubCell"/>
</dbReference>
<evidence type="ECO:0000256" key="3">
    <source>
        <dbReference type="ARBA" id="ARBA00022692"/>
    </source>
</evidence>
<keyword evidence="6 8" id="KW-0472">Membrane</keyword>
<dbReference type="STRING" id="56216.A0A1A6GU62"/>
<keyword evidence="2" id="KW-0813">Transport</keyword>
<dbReference type="CDD" id="cd17328">
    <property type="entry name" value="MFS_spinster_like"/>
    <property type="match status" value="1"/>
</dbReference>
<comment type="similarity">
    <text evidence="7">Belongs to the major facilitator superfamily. Spinster (TC 2.A.1.49) family.</text>
</comment>
<dbReference type="GO" id="GO:0016020">
    <property type="term" value="C:membrane"/>
    <property type="evidence" value="ECO:0007669"/>
    <property type="project" value="TreeGrafter"/>
</dbReference>
<evidence type="ECO:0000313" key="11">
    <source>
        <dbReference type="Proteomes" id="UP000092124"/>
    </source>
</evidence>
<evidence type="ECO:0000256" key="8">
    <source>
        <dbReference type="SAM" id="Phobius"/>
    </source>
</evidence>
<dbReference type="PANTHER" id="PTHR23505">
    <property type="entry name" value="SPINSTER"/>
    <property type="match status" value="1"/>
</dbReference>
<keyword evidence="11" id="KW-1185">Reference proteome</keyword>
<evidence type="ECO:0000256" key="2">
    <source>
        <dbReference type="ARBA" id="ARBA00022448"/>
    </source>
</evidence>
<feature type="domain" description="Major facilitator superfamily (MFS) profile" evidence="9">
    <location>
        <begin position="1"/>
        <end position="415"/>
    </location>
</feature>
<dbReference type="EMBL" id="LZPO01074523">
    <property type="protein sequence ID" value="OBS69185.1"/>
    <property type="molecule type" value="Genomic_DNA"/>
</dbReference>
<feature type="transmembrane region" description="Helical" evidence="8">
    <location>
        <begin position="342"/>
        <end position="366"/>
    </location>
</feature>
<dbReference type="SUPFAM" id="SSF103473">
    <property type="entry name" value="MFS general substrate transporter"/>
    <property type="match status" value="1"/>
</dbReference>
<feature type="transmembrane region" description="Helical" evidence="8">
    <location>
        <begin position="52"/>
        <end position="71"/>
    </location>
</feature>
<evidence type="ECO:0000256" key="6">
    <source>
        <dbReference type="ARBA" id="ARBA00023136"/>
    </source>
</evidence>
<proteinExistence type="inferred from homology"/>
<feature type="transmembrane region" description="Helical" evidence="8">
    <location>
        <begin position="422"/>
        <end position="442"/>
    </location>
</feature>
<gene>
    <name evidence="10" type="ORF">A6R68_02294</name>
</gene>
<feature type="transmembrane region" description="Helical" evidence="8">
    <location>
        <begin position="247"/>
        <end position="268"/>
    </location>
</feature>
<dbReference type="InterPro" id="IPR020846">
    <property type="entry name" value="MFS_dom"/>
</dbReference>
<feature type="transmembrane region" description="Helical" evidence="8">
    <location>
        <begin position="197"/>
        <end position="219"/>
    </location>
</feature>
<dbReference type="GO" id="GO:0046624">
    <property type="term" value="F:sphingolipid transporter activity"/>
    <property type="evidence" value="ECO:0007669"/>
    <property type="project" value="TreeGrafter"/>
</dbReference>
<keyword evidence="5" id="KW-0445">Lipid transport</keyword>
<feature type="transmembrane region" description="Helical" evidence="8">
    <location>
        <begin position="307"/>
        <end position="335"/>
    </location>
</feature>
<dbReference type="InterPro" id="IPR044770">
    <property type="entry name" value="MFS_spinster-like"/>
</dbReference>
<dbReference type="InterPro" id="IPR011701">
    <property type="entry name" value="MFS"/>
</dbReference>
<dbReference type="Proteomes" id="UP000092124">
    <property type="component" value="Unassembled WGS sequence"/>
</dbReference>